<feature type="compositionally biased region" description="Basic and acidic residues" evidence="1">
    <location>
        <begin position="125"/>
        <end position="138"/>
    </location>
</feature>
<dbReference type="AlphaFoldDB" id="A0AAD9NM08"/>
<dbReference type="EMBL" id="JAODUO010000887">
    <property type="protein sequence ID" value="KAK2173276.1"/>
    <property type="molecule type" value="Genomic_DNA"/>
</dbReference>
<keyword evidence="4" id="KW-1185">Reference proteome</keyword>
<reference evidence="3" key="1">
    <citation type="journal article" date="2023" name="Mol. Biol. Evol.">
        <title>Third-Generation Sequencing Reveals the Adaptive Role of the Epigenome in Three Deep-Sea Polychaetes.</title>
        <authorList>
            <person name="Perez M."/>
            <person name="Aroh O."/>
            <person name="Sun Y."/>
            <person name="Lan Y."/>
            <person name="Juniper S.K."/>
            <person name="Young C.R."/>
            <person name="Angers B."/>
            <person name="Qian P.Y."/>
        </authorList>
    </citation>
    <scope>NUCLEOTIDE SEQUENCE</scope>
    <source>
        <strain evidence="3">R07B-5</strain>
    </source>
</reference>
<proteinExistence type="predicted"/>
<dbReference type="PANTHER" id="PTHR47027:SF25">
    <property type="entry name" value="REVERSE TRANSCRIPTASE DOMAIN-CONTAINING PROTEIN"/>
    <property type="match status" value="1"/>
</dbReference>
<feature type="region of interest" description="Disordered" evidence="1">
    <location>
        <begin position="108"/>
        <end position="159"/>
    </location>
</feature>
<dbReference type="Pfam" id="PF20049">
    <property type="entry name" value="DUF6451"/>
    <property type="match status" value="1"/>
</dbReference>
<protein>
    <recommendedName>
        <fullName evidence="2">DUF6451 domain-containing protein</fullName>
    </recommendedName>
</protein>
<name>A0AAD9NM08_RIDPI</name>
<evidence type="ECO:0000259" key="2">
    <source>
        <dbReference type="Pfam" id="PF20049"/>
    </source>
</evidence>
<dbReference type="PANTHER" id="PTHR47027">
    <property type="entry name" value="REVERSE TRANSCRIPTASE DOMAIN-CONTAINING PROTEIN"/>
    <property type="match status" value="1"/>
</dbReference>
<sequence length="394" mass="44270">MNGEPLEETDSFTYLGSTIHKHGGTEEDVKARIPKARVAFIMLRNIWRAKQIKTNTKLRIFNSNVLLRRILHLKWTDKIFNTTLRKITKQLLIENEIKKINLGRIRHTLRKPPNTVKPSHGTPQGRDEEVGHETPGKETRKKKRRRWDTPGEKWRGWPRTENGGVPWSMAYAPSEQTGIIFRYLSTSACFGSLLATPHISTLLLQSAILSVHVNLVLQFTEALDNARLTDTCGDYHTAAGVIARHQASPTATSITTTAVTRCRDTALVTPAPPIRHHYATSSSSVYTYTYIHIYRPCDVAIARPSGKPPSFSSNEQTEEEERVNENAAVRLDHGGRQQINLDTSGVEGRARKCRADQPLTIGLMTAYIIIRLARSGVDTAYVERLSSGQSIFQQ</sequence>
<dbReference type="InterPro" id="IPR045609">
    <property type="entry name" value="DUF6451"/>
</dbReference>
<accession>A0AAD9NM08</accession>
<comment type="caution">
    <text evidence="3">The sequence shown here is derived from an EMBL/GenBank/DDBJ whole genome shotgun (WGS) entry which is preliminary data.</text>
</comment>
<evidence type="ECO:0000313" key="3">
    <source>
        <dbReference type="EMBL" id="KAK2173276.1"/>
    </source>
</evidence>
<dbReference type="Proteomes" id="UP001209878">
    <property type="component" value="Unassembled WGS sequence"/>
</dbReference>
<gene>
    <name evidence="3" type="ORF">NP493_887g00003</name>
</gene>
<feature type="domain" description="DUF6451" evidence="2">
    <location>
        <begin position="39"/>
        <end position="65"/>
    </location>
</feature>
<organism evidence="3 4">
    <name type="scientific">Ridgeia piscesae</name>
    <name type="common">Tubeworm</name>
    <dbReference type="NCBI Taxonomy" id="27915"/>
    <lineage>
        <taxon>Eukaryota</taxon>
        <taxon>Metazoa</taxon>
        <taxon>Spiralia</taxon>
        <taxon>Lophotrochozoa</taxon>
        <taxon>Annelida</taxon>
        <taxon>Polychaeta</taxon>
        <taxon>Sedentaria</taxon>
        <taxon>Canalipalpata</taxon>
        <taxon>Sabellida</taxon>
        <taxon>Siboglinidae</taxon>
        <taxon>Ridgeia</taxon>
    </lineage>
</organism>
<evidence type="ECO:0000256" key="1">
    <source>
        <dbReference type="SAM" id="MobiDB-lite"/>
    </source>
</evidence>
<evidence type="ECO:0000313" key="4">
    <source>
        <dbReference type="Proteomes" id="UP001209878"/>
    </source>
</evidence>